<evidence type="ECO:0000313" key="3">
    <source>
        <dbReference type="Proteomes" id="UP000800041"/>
    </source>
</evidence>
<dbReference type="EMBL" id="ML977143">
    <property type="protein sequence ID" value="KAF1990026.1"/>
    <property type="molecule type" value="Genomic_DNA"/>
</dbReference>
<sequence>MHETTERPLLLLRLAVVVFVRCLCSSSTSTFCHPIASREHVKHHKRPHLTLPHRSGFLHSTGNEQFSFPARFFQPGVDLLFTHHRPDSQHVTISVSNLSPGGPQQ</sequence>
<keyword evidence="3" id="KW-1185">Reference proteome</keyword>
<evidence type="ECO:0000313" key="2">
    <source>
        <dbReference type="EMBL" id="KAF1990026.1"/>
    </source>
</evidence>
<keyword evidence="1" id="KW-0732">Signal</keyword>
<feature type="signal peptide" evidence="1">
    <location>
        <begin position="1"/>
        <end position="26"/>
    </location>
</feature>
<dbReference type="AlphaFoldDB" id="A0A6G1H9X4"/>
<evidence type="ECO:0000256" key="1">
    <source>
        <dbReference type="SAM" id="SignalP"/>
    </source>
</evidence>
<protein>
    <recommendedName>
        <fullName evidence="4">Secreted protein</fullName>
    </recommendedName>
</protein>
<organism evidence="2 3">
    <name type="scientific">Aulographum hederae CBS 113979</name>
    <dbReference type="NCBI Taxonomy" id="1176131"/>
    <lineage>
        <taxon>Eukaryota</taxon>
        <taxon>Fungi</taxon>
        <taxon>Dikarya</taxon>
        <taxon>Ascomycota</taxon>
        <taxon>Pezizomycotina</taxon>
        <taxon>Dothideomycetes</taxon>
        <taxon>Pleosporomycetidae</taxon>
        <taxon>Aulographales</taxon>
        <taxon>Aulographaceae</taxon>
    </lineage>
</organism>
<gene>
    <name evidence="2" type="ORF">K402DRAFT_246496</name>
</gene>
<reference evidence="2" key="1">
    <citation type="journal article" date="2020" name="Stud. Mycol.">
        <title>101 Dothideomycetes genomes: a test case for predicting lifestyles and emergence of pathogens.</title>
        <authorList>
            <person name="Haridas S."/>
            <person name="Albert R."/>
            <person name="Binder M."/>
            <person name="Bloem J."/>
            <person name="Labutti K."/>
            <person name="Salamov A."/>
            <person name="Andreopoulos B."/>
            <person name="Baker S."/>
            <person name="Barry K."/>
            <person name="Bills G."/>
            <person name="Bluhm B."/>
            <person name="Cannon C."/>
            <person name="Castanera R."/>
            <person name="Culley D."/>
            <person name="Daum C."/>
            <person name="Ezra D."/>
            <person name="Gonzalez J."/>
            <person name="Henrissat B."/>
            <person name="Kuo A."/>
            <person name="Liang C."/>
            <person name="Lipzen A."/>
            <person name="Lutzoni F."/>
            <person name="Magnuson J."/>
            <person name="Mondo S."/>
            <person name="Nolan M."/>
            <person name="Ohm R."/>
            <person name="Pangilinan J."/>
            <person name="Park H.-J."/>
            <person name="Ramirez L."/>
            <person name="Alfaro M."/>
            <person name="Sun H."/>
            <person name="Tritt A."/>
            <person name="Yoshinaga Y."/>
            <person name="Zwiers L.-H."/>
            <person name="Turgeon B."/>
            <person name="Goodwin S."/>
            <person name="Spatafora J."/>
            <person name="Crous P."/>
            <person name="Grigoriev I."/>
        </authorList>
    </citation>
    <scope>NUCLEOTIDE SEQUENCE</scope>
    <source>
        <strain evidence="2">CBS 113979</strain>
    </source>
</reference>
<dbReference type="Proteomes" id="UP000800041">
    <property type="component" value="Unassembled WGS sequence"/>
</dbReference>
<proteinExistence type="predicted"/>
<name>A0A6G1H9X4_9PEZI</name>
<evidence type="ECO:0008006" key="4">
    <source>
        <dbReference type="Google" id="ProtNLM"/>
    </source>
</evidence>
<accession>A0A6G1H9X4</accession>
<feature type="chain" id="PRO_5026322818" description="Secreted protein" evidence="1">
    <location>
        <begin position="27"/>
        <end position="105"/>
    </location>
</feature>